<dbReference type="InterPro" id="IPR002861">
    <property type="entry name" value="Reeler_dom"/>
</dbReference>
<dbReference type="Proteomes" id="UP001162480">
    <property type="component" value="Chromosome 24"/>
</dbReference>
<feature type="domain" description="Reelin" evidence="1">
    <location>
        <begin position="29"/>
        <end position="111"/>
    </location>
</feature>
<gene>
    <name evidence="2" type="ORF">OCTVUL_1B030169</name>
</gene>
<reference evidence="2" key="1">
    <citation type="submission" date="2023-08" db="EMBL/GenBank/DDBJ databases">
        <authorList>
            <person name="Alioto T."/>
            <person name="Alioto T."/>
            <person name="Gomez Garrido J."/>
        </authorList>
    </citation>
    <scope>NUCLEOTIDE SEQUENCE</scope>
</reference>
<dbReference type="InterPro" id="IPR042307">
    <property type="entry name" value="Reeler_sf"/>
</dbReference>
<evidence type="ECO:0000313" key="3">
    <source>
        <dbReference type="Proteomes" id="UP001162480"/>
    </source>
</evidence>
<organism evidence="2 3">
    <name type="scientific">Octopus vulgaris</name>
    <name type="common">Common octopus</name>
    <dbReference type="NCBI Taxonomy" id="6645"/>
    <lineage>
        <taxon>Eukaryota</taxon>
        <taxon>Metazoa</taxon>
        <taxon>Spiralia</taxon>
        <taxon>Lophotrochozoa</taxon>
        <taxon>Mollusca</taxon>
        <taxon>Cephalopoda</taxon>
        <taxon>Coleoidea</taxon>
        <taxon>Octopodiformes</taxon>
        <taxon>Octopoda</taxon>
        <taxon>Incirrata</taxon>
        <taxon>Octopodidae</taxon>
        <taxon>Octopus</taxon>
    </lineage>
</organism>
<protein>
    <submittedName>
        <fullName evidence="2">Ferric-chelate reductase 1 isoform X3</fullName>
    </submittedName>
</protein>
<dbReference type="Gene3D" id="2.60.40.4060">
    <property type="entry name" value="Reeler domain"/>
    <property type="match status" value="1"/>
</dbReference>
<proteinExistence type="predicted"/>
<sequence>MVSDHKLLMQHLKRSFLCNHVEVVELTTNLRLLTNGHSDERQFANYLLDVGNGNISVEQSLDNSNENYGTFTAVPNTKAVSSCLKPNSSLTHSASSEKSSLSFNWTSPMDIPPGLHFKSGLTNPVCKRDKRLRMYFLTSLFSLIGLF</sequence>
<name>A0AA36FKK4_OCTVU</name>
<accession>A0AA36FKK4</accession>
<evidence type="ECO:0000313" key="2">
    <source>
        <dbReference type="EMBL" id="CAI9740404.1"/>
    </source>
</evidence>
<keyword evidence="3" id="KW-1185">Reference proteome</keyword>
<dbReference type="EMBL" id="OX597837">
    <property type="protein sequence ID" value="CAI9740404.1"/>
    <property type="molecule type" value="Genomic_DNA"/>
</dbReference>
<dbReference type="AlphaFoldDB" id="A0AA36FKK4"/>
<evidence type="ECO:0000259" key="1">
    <source>
        <dbReference type="Pfam" id="PF02014"/>
    </source>
</evidence>
<dbReference type="Pfam" id="PF02014">
    <property type="entry name" value="Reeler"/>
    <property type="match status" value="1"/>
</dbReference>